<reference evidence="3 4" key="1">
    <citation type="submission" date="2018-09" db="EMBL/GenBank/DDBJ databases">
        <authorList>
            <person name="Zhu H."/>
        </authorList>
    </citation>
    <scope>NUCLEOTIDE SEQUENCE [LARGE SCALE GENOMIC DNA]</scope>
    <source>
        <strain evidence="3 4">K2W22B-5</strain>
    </source>
</reference>
<dbReference type="InterPro" id="IPR036380">
    <property type="entry name" value="Isochorismatase-like_sf"/>
</dbReference>
<evidence type="ECO:0000313" key="3">
    <source>
        <dbReference type="EMBL" id="RJF85294.1"/>
    </source>
</evidence>
<dbReference type="Proteomes" id="UP000283458">
    <property type="component" value="Unassembled WGS sequence"/>
</dbReference>
<dbReference type="PANTHER" id="PTHR43540">
    <property type="entry name" value="PEROXYUREIDOACRYLATE/UREIDOACRYLATE AMIDOHYDROLASE-RELATED"/>
    <property type="match status" value="1"/>
</dbReference>
<feature type="domain" description="Isochorismatase-like" evidence="2">
    <location>
        <begin position="8"/>
        <end position="184"/>
    </location>
</feature>
<dbReference type="OrthoDB" id="9794942at2"/>
<dbReference type="EMBL" id="QYUL01000001">
    <property type="protein sequence ID" value="RJF85294.1"/>
    <property type="molecule type" value="Genomic_DNA"/>
</dbReference>
<dbReference type="SUPFAM" id="SSF52499">
    <property type="entry name" value="Isochorismatase-like hydrolases"/>
    <property type="match status" value="1"/>
</dbReference>
<evidence type="ECO:0000313" key="4">
    <source>
        <dbReference type="Proteomes" id="UP000283458"/>
    </source>
</evidence>
<dbReference type="AlphaFoldDB" id="A0A418W5Q2"/>
<dbReference type="Pfam" id="PF00857">
    <property type="entry name" value="Isochorismatase"/>
    <property type="match status" value="1"/>
</dbReference>
<dbReference type="Gene3D" id="3.40.50.850">
    <property type="entry name" value="Isochorismatase-like"/>
    <property type="match status" value="1"/>
</dbReference>
<keyword evidence="1 3" id="KW-0378">Hydrolase</keyword>
<proteinExistence type="predicted"/>
<organism evidence="3 4">
    <name type="scientific">Azospirillum cavernae</name>
    <dbReference type="NCBI Taxonomy" id="2320860"/>
    <lineage>
        <taxon>Bacteria</taxon>
        <taxon>Pseudomonadati</taxon>
        <taxon>Pseudomonadota</taxon>
        <taxon>Alphaproteobacteria</taxon>
        <taxon>Rhodospirillales</taxon>
        <taxon>Azospirillaceae</taxon>
        <taxon>Azospirillum</taxon>
    </lineage>
</organism>
<accession>A0A418W5Q2</accession>
<sequence>MKSLPANAALLVIDLQKAIDDPRWSRVGPRNNPQAERNVAALLTAWRWRQRPLVHIRHDSVEPDSAYRPDRPTHAFKEEAAPLPDECVIGKSVNSAFIGTILDTWLRDKGIDTLVVTGVITNNSVEATVRNAGNLGYDVRLVQDATYTFAMRDWSGRLRTAEEVHDLSLANLSGEYATITDTADILAALAG</sequence>
<keyword evidence="4" id="KW-1185">Reference proteome</keyword>
<dbReference type="InterPro" id="IPR050272">
    <property type="entry name" value="Isochorismatase-like_hydrls"/>
</dbReference>
<dbReference type="PANTHER" id="PTHR43540:SF1">
    <property type="entry name" value="ISOCHORISMATASE HYDROLASE"/>
    <property type="match status" value="1"/>
</dbReference>
<name>A0A418W5Q2_9PROT</name>
<gene>
    <name evidence="3" type="ORF">D3877_10615</name>
</gene>
<dbReference type="RefSeq" id="WP_119830545.1">
    <property type="nucleotide sequence ID" value="NZ_QYUL01000001.1"/>
</dbReference>
<dbReference type="InterPro" id="IPR000868">
    <property type="entry name" value="Isochorismatase-like_dom"/>
</dbReference>
<protein>
    <submittedName>
        <fullName evidence="3">Cysteine hydrolase</fullName>
    </submittedName>
</protein>
<evidence type="ECO:0000256" key="1">
    <source>
        <dbReference type="ARBA" id="ARBA00022801"/>
    </source>
</evidence>
<dbReference type="CDD" id="cd01014">
    <property type="entry name" value="nicotinamidase_related"/>
    <property type="match status" value="1"/>
</dbReference>
<dbReference type="GO" id="GO:0016787">
    <property type="term" value="F:hydrolase activity"/>
    <property type="evidence" value="ECO:0007669"/>
    <property type="project" value="UniProtKB-KW"/>
</dbReference>
<evidence type="ECO:0000259" key="2">
    <source>
        <dbReference type="Pfam" id="PF00857"/>
    </source>
</evidence>
<comment type="caution">
    <text evidence="3">The sequence shown here is derived from an EMBL/GenBank/DDBJ whole genome shotgun (WGS) entry which is preliminary data.</text>
</comment>